<sequence length="317" mass="35779">MFLTEMLLFALAMSSALATAVVPCPEPALRKEWRQLSVQEQSGYAKAVHCLAATPSRLGLNTTLYDDFAYVHNKLNSQIHFVASFLPWHRYYVHVYEQALKECGYEGSMAYWDWTLDARDPAHSTIWDAQTGIGGNGNPNHTNLVGKDKYECVTDGPFRNLRPAYLQDDRAPHCLSRGFNNGTEYIGNMLGPQYTPAVIKGISKLRDYDSYRTSLESGPHGAVHSAIGGDMSPATSPNDPIFFMHHTQIDRLWWLWQQEMPSNRTYDFSGIRTQDNFDGKTPPAATLNDLLPMLGMAKDLPIKQLMKTQTSLLCYRY</sequence>
<dbReference type="InterPro" id="IPR002227">
    <property type="entry name" value="Tyrosinase_Cu-bd"/>
</dbReference>
<dbReference type="SUPFAM" id="SSF48056">
    <property type="entry name" value="Di-copper centre-containing domain"/>
    <property type="match status" value="1"/>
</dbReference>
<dbReference type="PANTHER" id="PTHR11474">
    <property type="entry name" value="TYROSINASE FAMILY MEMBER"/>
    <property type="match status" value="1"/>
</dbReference>
<reference evidence="7" key="1">
    <citation type="journal article" date="2017" name="Nat. Microbiol.">
        <title>Global analysis of biosynthetic gene clusters reveals vast potential of secondary metabolite production in Penicillium species.</title>
        <authorList>
            <person name="Nielsen J.C."/>
            <person name="Grijseels S."/>
            <person name="Prigent S."/>
            <person name="Ji B."/>
            <person name="Dainat J."/>
            <person name="Nielsen K.F."/>
            <person name="Frisvad J.C."/>
            <person name="Workman M."/>
            <person name="Nielsen J."/>
        </authorList>
    </citation>
    <scope>NUCLEOTIDE SEQUENCE [LARGE SCALE GENOMIC DNA]</scope>
    <source>
        <strain evidence="7">IBT 29525</strain>
    </source>
</reference>
<dbReference type="EMBL" id="MDYO01000001">
    <property type="protein sequence ID" value="OQE03495.1"/>
    <property type="molecule type" value="Genomic_DNA"/>
</dbReference>
<proteinExistence type="predicted"/>
<feature type="domain" description="Tyrosinase copper-binding" evidence="5">
    <location>
        <begin position="239"/>
        <end position="250"/>
    </location>
</feature>
<comment type="caution">
    <text evidence="6">The sequence shown here is derived from an EMBL/GenBank/DDBJ whole genome shotgun (WGS) entry which is preliminary data.</text>
</comment>
<dbReference type="STRING" id="60172.A0A1V6RNY4"/>
<evidence type="ECO:0000313" key="6">
    <source>
        <dbReference type="EMBL" id="OQE03495.1"/>
    </source>
</evidence>
<evidence type="ECO:0000256" key="1">
    <source>
        <dbReference type="ARBA" id="ARBA00022723"/>
    </source>
</evidence>
<feature type="domain" description="Tyrosinase copper-binding" evidence="4">
    <location>
        <begin position="80"/>
        <end position="97"/>
    </location>
</feature>
<dbReference type="AlphaFoldDB" id="A0A1V6RNY4"/>
<dbReference type="InterPro" id="IPR050316">
    <property type="entry name" value="Tyrosinase/Hemocyanin"/>
</dbReference>
<organism evidence="6 7">
    <name type="scientific">Penicillium solitum</name>
    <dbReference type="NCBI Taxonomy" id="60172"/>
    <lineage>
        <taxon>Eukaryota</taxon>
        <taxon>Fungi</taxon>
        <taxon>Dikarya</taxon>
        <taxon>Ascomycota</taxon>
        <taxon>Pezizomycotina</taxon>
        <taxon>Eurotiomycetes</taxon>
        <taxon>Eurotiomycetidae</taxon>
        <taxon>Eurotiales</taxon>
        <taxon>Aspergillaceae</taxon>
        <taxon>Penicillium</taxon>
    </lineage>
</organism>
<keyword evidence="3" id="KW-0732">Signal</keyword>
<dbReference type="PRINTS" id="PR00092">
    <property type="entry name" value="TYROSINASE"/>
</dbReference>
<evidence type="ECO:0000259" key="5">
    <source>
        <dbReference type="PROSITE" id="PS00498"/>
    </source>
</evidence>
<evidence type="ECO:0000259" key="4">
    <source>
        <dbReference type="PROSITE" id="PS00497"/>
    </source>
</evidence>
<dbReference type="GO" id="GO:0046872">
    <property type="term" value="F:metal ion binding"/>
    <property type="evidence" value="ECO:0007669"/>
    <property type="project" value="UniProtKB-KW"/>
</dbReference>
<name>A0A1V6RNY4_9EURO</name>
<keyword evidence="1" id="KW-0479">Metal-binding</keyword>
<dbReference type="Proteomes" id="UP000191612">
    <property type="component" value="Unassembled WGS sequence"/>
</dbReference>
<dbReference type="Pfam" id="PF00264">
    <property type="entry name" value="Tyrosinase"/>
    <property type="match status" value="1"/>
</dbReference>
<keyword evidence="2" id="KW-0186">Copper</keyword>
<dbReference type="PANTHER" id="PTHR11474:SF126">
    <property type="entry name" value="TYROSINASE-LIKE PROTEIN TYR-1-RELATED"/>
    <property type="match status" value="1"/>
</dbReference>
<keyword evidence="7" id="KW-1185">Reference proteome</keyword>
<protein>
    <recommendedName>
        <fullName evidence="4 5">Tyrosinase copper-binding domain-containing protein</fullName>
    </recommendedName>
</protein>
<dbReference type="PROSITE" id="PS00498">
    <property type="entry name" value="TYROSINASE_2"/>
    <property type="match status" value="1"/>
</dbReference>
<feature type="chain" id="PRO_5012121951" description="Tyrosinase copper-binding domain-containing protein" evidence="3">
    <location>
        <begin position="19"/>
        <end position="317"/>
    </location>
</feature>
<feature type="signal peptide" evidence="3">
    <location>
        <begin position="1"/>
        <end position="18"/>
    </location>
</feature>
<gene>
    <name evidence="6" type="ORF">PENSOL_c001G07162</name>
</gene>
<evidence type="ECO:0000256" key="2">
    <source>
        <dbReference type="ARBA" id="ARBA00023008"/>
    </source>
</evidence>
<dbReference type="GO" id="GO:0016491">
    <property type="term" value="F:oxidoreductase activity"/>
    <property type="evidence" value="ECO:0007669"/>
    <property type="project" value="InterPro"/>
</dbReference>
<accession>A0A1V6RNY4</accession>
<dbReference type="Gene3D" id="1.10.1280.10">
    <property type="entry name" value="Di-copper center containing domain from catechol oxidase"/>
    <property type="match status" value="1"/>
</dbReference>
<evidence type="ECO:0000313" key="7">
    <source>
        <dbReference type="Proteomes" id="UP000191612"/>
    </source>
</evidence>
<evidence type="ECO:0000256" key="3">
    <source>
        <dbReference type="SAM" id="SignalP"/>
    </source>
</evidence>
<dbReference type="PROSITE" id="PS00497">
    <property type="entry name" value="TYROSINASE_1"/>
    <property type="match status" value="1"/>
</dbReference>
<dbReference type="InterPro" id="IPR008922">
    <property type="entry name" value="Di-copper_centre_dom_sf"/>
</dbReference>